<evidence type="ECO:0000256" key="5">
    <source>
        <dbReference type="ARBA" id="ARBA00022989"/>
    </source>
</evidence>
<dbReference type="PANTHER" id="PTHR10868">
    <property type="entry name" value="SIGMA 1-TYPE OPIOID RECEPTOR-RELATED"/>
    <property type="match status" value="1"/>
</dbReference>
<dbReference type="Pfam" id="PF04622">
    <property type="entry name" value="ERG2_Sigma1R"/>
    <property type="match status" value="1"/>
</dbReference>
<evidence type="ECO:0000256" key="6">
    <source>
        <dbReference type="ARBA" id="ARBA00023136"/>
    </source>
</evidence>
<organism evidence="9 10">
    <name type="scientific">Dioszegia hungarica</name>
    <dbReference type="NCBI Taxonomy" id="4972"/>
    <lineage>
        <taxon>Eukaryota</taxon>
        <taxon>Fungi</taxon>
        <taxon>Dikarya</taxon>
        <taxon>Basidiomycota</taxon>
        <taxon>Agaricomycotina</taxon>
        <taxon>Tremellomycetes</taxon>
        <taxon>Tremellales</taxon>
        <taxon>Bulleribasidiaceae</taxon>
        <taxon>Dioszegia</taxon>
    </lineage>
</organism>
<evidence type="ECO:0000256" key="4">
    <source>
        <dbReference type="ARBA" id="ARBA00022824"/>
    </source>
</evidence>
<dbReference type="GO" id="GO:0006696">
    <property type="term" value="P:ergosterol biosynthetic process"/>
    <property type="evidence" value="ECO:0007669"/>
    <property type="project" value="TreeGrafter"/>
</dbReference>
<dbReference type="GeneID" id="77726760"/>
<sequence length="242" mass="26764">MTASKRQAPPPASIGRKWGIRAIVVVVLGVLYTLANSINDKFYLLTPPSLHSAVLRTLADLESANIHSASNPNATAVVETLLNTLKRENPGVRLNTDFTNKNEWLFNNAGGAMGSMYVVHASITEYLLIFGSAVGIEGHTGRHTADDYFHILTGQQTAYEAGALTREVYLPGDCHHLVRGVVKQYVMEPESWALEYARGWIPLMLPFGFADTFFSTLDFITLYHTIRITGREMILNLLNGKI</sequence>
<evidence type="ECO:0000256" key="1">
    <source>
        <dbReference type="ARBA" id="ARBA00004586"/>
    </source>
</evidence>
<keyword evidence="5 8" id="KW-1133">Transmembrane helix</keyword>
<dbReference type="GO" id="GO:0016853">
    <property type="term" value="F:isomerase activity"/>
    <property type="evidence" value="ECO:0007669"/>
    <property type="project" value="UniProtKB-KW"/>
</dbReference>
<dbReference type="Proteomes" id="UP001164286">
    <property type="component" value="Unassembled WGS sequence"/>
</dbReference>
<evidence type="ECO:0000313" key="9">
    <source>
        <dbReference type="EMBL" id="KAI9633653.1"/>
    </source>
</evidence>
<keyword evidence="3 8" id="KW-0812">Transmembrane</keyword>
<dbReference type="AlphaFoldDB" id="A0AA38H3V9"/>
<dbReference type="EC" id="5.-.-.-" evidence="8"/>
<dbReference type="RefSeq" id="XP_052943430.1">
    <property type="nucleotide sequence ID" value="XM_053087555.1"/>
</dbReference>
<comment type="caution">
    <text evidence="9">The sequence shown here is derived from an EMBL/GenBank/DDBJ whole genome shotgun (WGS) entry which is preliminary data.</text>
</comment>
<keyword evidence="9" id="KW-0413">Isomerase</keyword>
<accession>A0AA38H3V9</accession>
<evidence type="ECO:0000256" key="7">
    <source>
        <dbReference type="ARBA" id="ARBA00029435"/>
    </source>
</evidence>
<proteinExistence type="inferred from homology"/>
<keyword evidence="6 8" id="KW-0472">Membrane</keyword>
<evidence type="ECO:0000256" key="2">
    <source>
        <dbReference type="ARBA" id="ARBA00007141"/>
    </source>
</evidence>
<comment type="pathway">
    <text evidence="7 8">Steroid metabolism; ergosterol biosynthesis.</text>
</comment>
<comment type="function">
    <text evidence="8">Catalyzes the reaction which results in unsaturation at C-7 in the B ring of sterols.</text>
</comment>
<name>A0AA38H3V9_9TREE</name>
<protein>
    <recommendedName>
        <fullName evidence="8">C-8 sterol isomerase</fullName>
        <ecNumber evidence="8">5.-.-.-</ecNumber>
    </recommendedName>
    <alternativeName>
        <fullName evidence="8">Delta-8--delta-7 sterol isomerase</fullName>
    </alternativeName>
</protein>
<feature type="transmembrane region" description="Helical" evidence="8">
    <location>
        <begin position="18"/>
        <end position="35"/>
    </location>
</feature>
<dbReference type="InterPro" id="IPR006716">
    <property type="entry name" value="ERG2_sigma1_rcpt-like"/>
</dbReference>
<dbReference type="PANTHER" id="PTHR10868:SF1">
    <property type="entry name" value="SIGMA NON-OPIOID INTRACELLULAR RECEPTOR 1"/>
    <property type="match status" value="1"/>
</dbReference>
<evidence type="ECO:0000256" key="3">
    <source>
        <dbReference type="ARBA" id="ARBA00022692"/>
    </source>
</evidence>
<keyword evidence="4" id="KW-0256">Endoplasmic reticulum</keyword>
<comment type="similarity">
    <text evidence="2 8">Belongs to the ERG2 family.</text>
</comment>
<evidence type="ECO:0000256" key="8">
    <source>
        <dbReference type="RuleBase" id="RU368083"/>
    </source>
</evidence>
<dbReference type="EMBL" id="JAKWFO010000008">
    <property type="protein sequence ID" value="KAI9633653.1"/>
    <property type="molecule type" value="Genomic_DNA"/>
</dbReference>
<comment type="subcellular location">
    <subcellularLocation>
        <location evidence="1">Endoplasmic reticulum membrane</location>
    </subcellularLocation>
</comment>
<gene>
    <name evidence="9" type="ORF">MKK02DRAFT_28446</name>
</gene>
<evidence type="ECO:0000313" key="10">
    <source>
        <dbReference type="Proteomes" id="UP001164286"/>
    </source>
</evidence>
<keyword evidence="10" id="KW-1185">Reference proteome</keyword>
<dbReference type="GO" id="GO:0005789">
    <property type="term" value="C:endoplasmic reticulum membrane"/>
    <property type="evidence" value="ECO:0007669"/>
    <property type="project" value="UniProtKB-SubCell"/>
</dbReference>
<reference evidence="9" key="1">
    <citation type="journal article" date="2022" name="G3 (Bethesda)">
        <title>High quality genome of the basidiomycete yeast Dioszegia hungarica PDD-24b-2 isolated from cloud water.</title>
        <authorList>
            <person name="Jarrige D."/>
            <person name="Haridas S."/>
            <person name="Bleykasten-Grosshans C."/>
            <person name="Joly M."/>
            <person name="Nadalig T."/>
            <person name="Sancelme M."/>
            <person name="Vuilleumier S."/>
            <person name="Grigoriev I.V."/>
            <person name="Amato P."/>
            <person name="Bringel F."/>
        </authorList>
    </citation>
    <scope>NUCLEOTIDE SEQUENCE</scope>
    <source>
        <strain evidence="9">PDD-24b-2</strain>
    </source>
</reference>